<organism evidence="1 2">
    <name type="scientific">Lacrimispora saccharolytica (strain ATCC 35040 / DSM 2544 / NRCC 2533 / WM1)</name>
    <name type="common">Clostridium saccharolyticum</name>
    <dbReference type="NCBI Taxonomy" id="610130"/>
    <lineage>
        <taxon>Bacteria</taxon>
        <taxon>Bacillati</taxon>
        <taxon>Bacillota</taxon>
        <taxon>Clostridia</taxon>
        <taxon>Lachnospirales</taxon>
        <taxon>Lachnospiraceae</taxon>
        <taxon>Lacrimispora</taxon>
    </lineage>
</organism>
<evidence type="ECO:0000313" key="1">
    <source>
        <dbReference type="EMBL" id="ADL04154.1"/>
    </source>
</evidence>
<dbReference type="KEGG" id="csh:Closa_1557"/>
<dbReference type="OrthoDB" id="9882117at2"/>
<dbReference type="eggNOG" id="ENOG5030H7M">
    <property type="taxonomic scope" value="Bacteria"/>
</dbReference>
<dbReference type="EMBL" id="CP002109">
    <property type="protein sequence ID" value="ADL04154.1"/>
    <property type="molecule type" value="Genomic_DNA"/>
</dbReference>
<dbReference type="STRING" id="610130.Closa_1557"/>
<dbReference type="PaxDb" id="610130-Closa_1557"/>
<name>D9R9V4_LACSW</name>
<keyword evidence="2" id="KW-1185">Reference proteome</keyword>
<dbReference type="AlphaFoldDB" id="D9R9V4"/>
<reference evidence="1" key="1">
    <citation type="submission" date="2010-07" db="EMBL/GenBank/DDBJ databases">
        <title>Complete sequence of Clostridium saccharolyticum WM1.</title>
        <authorList>
            <consortium name="US DOE Joint Genome Institute"/>
            <person name="Lucas S."/>
            <person name="Copeland A."/>
            <person name="Lapidus A."/>
            <person name="Cheng J.-F."/>
            <person name="Bruce D."/>
            <person name="Goodwin L."/>
            <person name="Pitluck S."/>
            <person name="Chertkov O."/>
            <person name="Detter J.C."/>
            <person name="Han C."/>
            <person name="Tapia R."/>
            <person name="Land M."/>
            <person name="Hauser L."/>
            <person name="Chang Y.-J."/>
            <person name="Jeffries C."/>
            <person name="Kyrpides N."/>
            <person name="Ivanova N."/>
            <person name="Mikhailova N."/>
            <person name="Mouttaki H."/>
            <person name="Lin L."/>
            <person name="Zhou J."/>
            <person name="Hemme C.L."/>
            <person name="Woyke T."/>
        </authorList>
    </citation>
    <scope>NUCLEOTIDE SEQUENCE [LARGE SCALE GENOMIC DNA]</scope>
    <source>
        <strain evidence="1">WM1</strain>
    </source>
</reference>
<accession>D9R9V4</accession>
<protein>
    <submittedName>
        <fullName evidence="1">Uncharacterized protein</fullName>
    </submittedName>
</protein>
<evidence type="ECO:0000313" key="2">
    <source>
        <dbReference type="Proteomes" id="UP000001662"/>
    </source>
</evidence>
<proteinExistence type="predicted"/>
<dbReference type="Proteomes" id="UP000001662">
    <property type="component" value="Chromosome"/>
</dbReference>
<sequence length="62" mass="7202">MNTWMPGKDGQERGKHMIDFEAEIDSYRPSLEVDAIEDAIVRSDLTDMNDLMMDLIKEINKE</sequence>
<dbReference type="HOGENOM" id="CLU_208372_0_0_9"/>
<gene>
    <name evidence="1" type="ordered locus">Closa_1557</name>
</gene>
<dbReference type="RefSeq" id="WP_013272245.1">
    <property type="nucleotide sequence ID" value="NC_014376.1"/>
</dbReference>